<dbReference type="InterPro" id="IPR036291">
    <property type="entry name" value="NAD(P)-bd_dom_sf"/>
</dbReference>
<dbReference type="InterPro" id="IPR020904">
    <property type="entry name" value="Sc_DH/Rdtase_CS"/>
</dbReference>
<feature type="domain" description="Ketoreductase" evidence="4">
    <location>
        <begin position="13"/>
        <end position="198"/>
    </location>
</feature>
<dbReference type="InterPro" id="IPR002347">
    <property type="entry name" value="SDR_fam"/>
</dbReference>
<keyword evidence="2" id="KW-0560">Oxidoreductase</keyword>
<gene>
    <name evidence="5" type="ORF">SAMN02982931_02307</name>
</gene>
<dbReference type="RefSeq" id="WP_090876575.1">
    <property type="nucleotide sequence ID" value="NZ_FMXQ01000004.1"/>
</dbReference>
<keyword evidence="3" id="KW-0520">NAD</keyword>
<organism evidence="5 6">
    <name type="scientific">Bauldia litoralis</name>
    <dbReference type="NCBI Taxonomy" id="665467"/>
    <lineage>
        <taxon>Bacteria</taxon>
        <taxon>Pseudomonadati</taxon>
        <taxon>Pseudomonadota</taxon>
        <taxon>Alphaproteobacteria</taxon>
        <taxon>Hyphomicrobiales</taxon>
        <taxon>Kaistiaceae</taxon>
        <taxon>Bauldia</taxon>
    </lineage>
</organism>
<reference evidence="5 6" key="1">
    <citation type="submission" date="2016-10" db="EMBL/GenBank/DDBJ databases">
        <authorList>
            <person name="de Groot N.N."/>
        </authorList>
    </citation>
    <scope>NUCLEOTIDE SEQUENCE [LARGE SCALE GENOMIC DNA]</scope>
    <source>
        <strain evidence="5 6">ATCC 35022</strain>
    </source>
</reference>
<dbReference type="NCBIfam" id="NF004847">
    <property type="entry name" value="PRK06198.1"/>
    <property type="match status" value="1"/>
</dbReference>
<keyword evidence="6" id="KW-1185">Reference proteome</keyword>
<dbReference type="PANTHER" id="PTHR24321">
    <property type="entry name" value="DEHYDROGENASES, SHORT CHAIN"/>
    <property type="match status" value="1"/>
</dbReference>
<evidence type="ECO:0000256" key="1">
    <source>
        <dbReference type="ARBA" id="ARBA00006484"/>
    </source>
</evidence>
<evidence type="ECO:0000259" key="4">
    <source>
        <dbReference type="SMART" id="SM00822"/>
    </source>
</evidence>
<comment type="similarity">
    <text evidence="1">Belongs to the short-chain dehydrogenases/reductases (SDR) family.</text>
</comment>
<dbReference type="CDD" id="cd05233">
    <property type="entry name" value="SDR_c"/>
    <property type="match status" value="1"/>
</dbReference>
<evidence type="ECO:0000256" key="2">
    <source>
        <dbReference type="ARBA" id="ARBA00023002"/>
    </source>
</evidence>
<name>A0A1G6CC00_9HYPH</name>
<sequence length="277" mass="29340">MTTTNLKKQFAGKVAVVTGGTQGLGETVARLLAARGAAGIVICGRNAKLGKAVAASLGKTAAKVVFIKADLNKVEDCRKVIAGADKAFGRVDVVVNVAATTDRGTILDTSPELFDRMFALNVRAPFFLIQDAAKIMRREGIEGSIVNIQSMSAHGGQPFITAYSASKAALSALTKNAAFSLMPDCIRVNGLNIGWMDTPGEHSIQMRYHTDDKDWLAKAEQSQPFGRLLKPEEVARAVAYLASDESGMMTGSIIDFDQQVLGSAESAAHPTGRLPDA</sequence>
<dbReference type="Pfam" id="PF13561">
    <property type="entry name" value="adh_short_C2"/>
    <property type="match status" value="1"/>
</dbReference>
<evidence type="ECO:0000313" key="6">
    <source>
        <dbReference type="Proteomes" id="UP000199071"/>
    </source>
</evidence>
<evidence type="ECO:0000256" key="3">
    <source>
        <dbReference type="ARBA" id="ARBA00023027"/>
    </source>
</evidence>
<dbReference type="OrthoDB" id="7157698at2"/>
<dbReference type="SUPFAM" id="SSF51735">
    <property type="entry name" value="NAD(P)-binding Rossmann-fold domains"/>
    <property type="match status" value="1"/>
</dbReference>
<dbReference type="EMBL" id="FMXQ01000004">
    <property type="protein sequence ID" value="SDB30416.1"/>
    <property type="molecule type" value="Genomic_DNA"/>
</dbReference>
<dbReference type="SMART" id="SM00822">
    <property type="entry name" value="PKS_KR"/>
    <property type="match status" value="1"/>
</dbReference>
<dbReference type="PROSITE" id="PS00061">
    <property type="entry name" value="ADH_SHORT"/>
    <property type="match status" value="1"/>
</dbReference>
<dbReference type="PRINTS" id="PR00080">
    <property type="entry name" value="SDRFAMILY"/>
</dbReference>
<dbReference type="FunFam" id="3.40.50.720:FF:000084">
    <property type="entry name" value="Short-chain dehydrogenase reductase"/>
    <property type="match status" value="1"/>
</dbReference>
<protein>
    <submittedName>
        <fullName evidence="5">NAD(P)-dependent dehydrogenase, short-chain alcohol dehydrogenase family</fullName>
    </submittedName>
</protein>
<dbReference type="PANTHER" id="PTHR24321:SF8">
    <property type="entry name" value="ESTRADIOL 17-BETA-DEHYDROGENASE 8-RELATED"/>
    <property type="match status" value="1"/>
</dbReference>
<dbReference type="GO" id="GO:0016491">
    <property type="term" value="F:oxidoreductase activity"/>
    <property type="evidence" value="ECO:0007669"/>
    <property type="project" value="UniProtKB-KW"/>
</dbReference>
<accession>A0A1G6CC00</accession>
<dbReference type="PRINTS" id="PR00081">
    <property type="entry name" value="GDHRDH"/>
</dbReference>
<dbReference type="InterPro" id="IPR057326">
    <property type="entry name" value="KR_dom"/>
</dbReference>
<dbReference type="AlphaFoldDB" id="A0A1G6CC00"/>
<dbReference type="STRING" id="665467.SAMN02982931_02307"/>
<dbReference type="Gene3D" id="3.40.50.720">
    <property type="entry name" value="NAD(P)-binding Rossmann-like Domain"/>
    <property type="match status" value="1"/>
</dbReference>
<evidence type="ECO:0000313" key="5">
    <source>
        <dbReference type="EMBL" id="SDB30416.1"/>
    </source>
</evidence>
<dbReference type="Proteomes" id="UP000199071">
    <property type="component" value="Unassembled WGS sequence"/>
</dbReference>
<proteinExistence type="inferred from homology"/>